<dbReference type="EMBL" id="JAACJN010000111">
    <property type="protein sequence ID" value="KAF5372410.1"/>
    <property type="molecule type" value="Genomic_DNA"/>
</dbReference>
<dbReference type="AlphaFoldDB" id="A0A8H5LWC0"/>
<name>A0A8H5LWC0_9AGAR</name>
<comment type="caution">
    <text evidence="2">The sequence shown here is derived from an EMBL/GenBank/DDBJ whole genome shotgun (WGS) entry which is preliminary data.</text>
</comment>
<reference evidence="2 3" key="1">
    <citation type="journal article" date="2020" name="ISME J.">
        <title>Uncovering the hidden diversity of litter-decomposition mechanisms in mushroom-forming fungi.</title>
        <authorList>
            <person name="Floudas D."/>
            <person name="Bentzer J."/>
            <person name="Ahren D."/>
            <person name="Johansson T."/>
            <person name="Persson P."/>
            <person name="Tunlid A."/>
        </authorList>
    </citation>
    <scope>NUCLEOTIDE SEQUENCE [LARGE SCALE GENOMIC DNA]</scope>
    <source>
        <strain evidence="2 3">CBS 406.79</strain>
    </source>
</reference>
<dbReference type="Proteomes" id="UP000518752">
    <property type="component" value="Unassembled WGS sequence"/>
</dbReference>
<organism evidence="2 3">
    <name type="scientific">Collybiopsis confluens</name>
    <dbReference type="NCBI Taxonomy" id="2823264"/>
    <lineage>
        <taxon>Eukaryota</taxon>
        <taxon>Fungi</taxon>
        <taxon>Dikarya</taxon>
        <taxon>Basidiomycota</taxon>
        <taxon>Agaricomycotina</taxon>
        <taxon>Agaricomycetes</taxon>
        <taxon>Agaricomycetidae</taxon>
        <taxon>Agaricales</taxon>
        <taxon>Marasmiineae</taxon>
        <taxon>Omphalotaceae</taxon>
        <taxon>Collybiopsis</taxon>
    </lineage>
</organism>
<evidence type="ECO:0000313" key="3">
    <source>
        <dbReference type="Proteomes" id="UP000518752"/>
    </source>
</evidence>
<proteinExistence type="predicted"/>
<feature type="compositionally biased region" description="Low complexity" evidence="1">
    <location>
        <begin position="9"/>
        <end position="18"/>
    </location>
</feature>
<evidence type="ECO:0000256" key="1">
    <source>
        <dbReference type="SAM" id="MobiDB-lite"/>
    </source>
</evidence>
<sequence>MASNKRVLSTSASDSTSSLEPLTQRVRVSEHEGPVVPAIPEYLPPYRSWEKLQDLKTGAFSSFANPRNHENAWHAPYSDLFHELTRPYRSLATHIQYRLWRLSSERSRTTFHRRFPPLAPPLLPGLEVVDAPSEPDTEAGEDAFFGDENNDDAVFEDEGNDNAVFGDERDDEGDRGKDYHYTAAVRLREGVEALLEEDESTHASVASTDYFYQEAADLRVSDLHQDNGPDDTSSQVNAREGLFLSTSTVTDRDNRDQIPDIVILHQETETLPEVDQQLEPLVRIAQEIYREHRCGRRTVHQCAGLIGELKRNIPRQNEMKIWGGHKLTEKEKRSKIEGQIELRLKEAKIDLAHYCHVYFKNFPLIKEVIAFATAGPYWQYAVVERGDVESYRPDEKRWQTGKQAQVIYLGKFCPWKEIGTGESDEALTEMRDLHLHPLAHDHCF</sequence>
<feature type="region of interest" description="Disordered" evidence="1">
    <location>
        <begin position="131"/>
        <end position="176"/>
    </location>
</feature>
<protein>
    <submittedName>
        <fullName evidence="2">Uncharacterized protein</fullName>
    </submittedName>
</protein>
<gene>
    <name evidence="2" type="ORF">D9757_011609</name>
</gene>
<feature type="compositionally biased region" description="Acidic residues" evidence="1">
    <location>
        <begin position="133"/>
        <end position="160"/>
    </location>
</feature>
<feature type="region of interest" description="Disordered" evidence="1">
    <location>
        <begin position="1"/>
        <end position="24"/>
    </location>
</feature>
<dbReference type="OrthoDB" id="2968614at2759"/>
<accession>A0A8H5LWC0</accession>
<keyword evidence="3" id="KW-1185">Reference proteome</keyword>
<evidence type="ECO:0000313" key="2">
    <source>
        <dbReference type="EMBL" id="KAF5372410.1"/>
    </source>
</evidence>